<feature type="domain" description="Homeobox" evidence="10">
    <location>
        <begin position="270"/>
        <end position="330"/>
    </location>
</feature>
<keyword evidence="12" id="KW-1185">Reference proteome</keyword>
<sequence length="371" mass="40161">MNSYFEQTAGGFYGSHHHQAGAASQHHDPATAAAYRSFPLGLGMSPYASAQHHHHTSSSLGIHPGGGSNTRPPQDSPYDASVATACKLYSTTPEATGHTTSSYSTTATKDCKQQDQTSTHQNGYAAVMAAAAVKDVWQSATSGANSQSNSVVRPSACTPESTRVSSYGGLVGGDPASSPGNNSSSRSLTSSWNTCSLNSSASQPVATQLHQQPTSNHTFYPWMAIAVERESESESTMTRERLNRLWARPFDIFGLLVSHLGPEVEGGANGMRRRGRQTYTRYQTLELEKEFHTNHYLTRRRRIEMAHALCLTERQIKIWFQNRRMKLKKEIQAIKELNEQEKQAQAQKAAAAAAAVAHQQQGGGGGPEGGN</sequence>
<dbReference type="STRING" id="34720.A0A195EV30"/>
<feature type="compositionally biased region" description="Polar residues" evidence="9">
    <location>
        <begin position="142"/>
        <end position="165"/>
    </location>
</feature>
<reference evidence="11 12" key="1">
    <citation type="submission" date="2016-03" db="EMBL/GenBank/DDBJ databases">
        <title>Trachymyrmex septentrionalis WGS genome.</title>
        <authorList>
            <person name="Nygaard S."/>
            <person name="Hu H."/>
            <person name="Boomsma J."/>
            <person name="Zhang G."/>
        </authorList>
    </citation>
    <scope>NUCLEOTIDE SEQUENCE [LARGE SCALE GENOMIC DNA]</scope>
    <source>
        <strain evidence="11">Tsep2-gDNA-1</strain>
        <tissue evidence="11">Whole body</tissue>
    </source>
</reference>
<evidence type="ECO:0000256" key="1">
    <source>
        <dbReference type="ARBA" id="ARBA00004123"/>
    </source>
</evidence>
<dbReference type="PANTHER" id="PTHR45659:SF4">
    <property type="entry name" value="HOMEOBOX PROTEIN ABDOMINAL-A"/>
    <property type="match status" value="1"/>
</dbReference>
<name>A0A195EV30_9HYME</name>
<dbReference type="GO" id="GO:0005634">
    <property type="term" value="C:nucleus"/>
    <property type="evidence" value="ECO:0007669"/>
    <property type="project" value="UniProtKB-SubCell"/>
</dbReference>
<dbReference type="InterPro" id="IPR020479">
    <property type="entry name" value="HD_metazoa"/>
</dbReference>
<dbReference type="PROSITE" id="PS50071">
    <property type="entry name" value="HOMEOBOX_2"/>
    <property type="match status" value="1"/>
</dbReference>
<evidence type="ECO:0000313" key="11">
    <source>
        <dbReference type="EMBL" id="KYN32103.1"/>
    </source>
</evidence>
<protein>
    <submittedName>
        <fullName evidence="11">Homeotic protein ultrabithorax</fullName>
    </submittedName>
</protein>
<dbReference type="PROSITE" id="PS00027">
    <property type="entry name" value="HOMEOBOX_1"/>
    <property type="match status" value="1"/>
</dbReference>
<dbReference type="InterPro" id="IPR009057">
    <property type="entry name" value="Homeodomain-like_sf"/>
</dbReference>
<evidence type="ECO:0000256" key="7">
    <source>
        <dbReference type="PROSITE-ProRule" id="PRU00108"/>
    </source>
</evidence>
<comment type="similarity">
    <text evidence="2">Belongs to the Antp homeobox family.</text>
</comment>
<evidence type="ECO:0000256" key="3">
    <source>
        <dbReference type="ARBA" id="ARBA00022473"/>
    </source>
</evidence>
<dbReference type="Gene3D" id="1.10.10.60">
    <property type="entry name" value="Homeodomain-like"/>
    <property type="match status" value="1"/>
</dbReference>
<dbReference type="InterPro" id="IPR050296">
    <property type="entry name" value="Antp_homeobox"/>
</dbReference>
<gene>
    <name evidence="11" type="ORF">ALC56_13481</name>
</gene>
<dbReference type="SMART" id="SM00389">
    <property type="entry name" value="HOX"/>
    <property type="match status" value="1"/>
</dbReference>
<feature type="DNA-binding region" description="Homeobox" evidence="7">
    <location>
        <begin position="272"/>
        <end position="331"/>
    </location>
</feature>
<keyword evidence="3" id="KW-0217">Developmental protein</keyword>
<dbReference type="PANTHER" id="PTHR45659">
    <property type="entry name" value="HOMEOBOX PROTEIN HOX"/>
    <property type="match status" value="1"/>
</dbReference>
<dbReference type="Pfam" id="PF00046">
    <property type="entry name" value="Homeodomain"/>
    <property type="match status" value="1"/>
</dbReference>
<feature type="region of interest" description="Disordered" evidence="9">
    <location>
        <begin position="93"/>
        <end position="114"/>
    </location>
</feature>
<evidence type="ECO:0000256" key="5">
    <source>
        <dbReference type="ARBA" id="ARBA00023155"/>
    </source>
</evidence>
<organism evidence="11 12">
    <name type="scientific">Trachymyrmex septentrionalis</name>
    <dbReference type="NCBI Taxonomy" id="34720"/>
    <lineage>
        <taxon>Eukaryota</taxon>
        <taxon>Metazoa</taxon>
        <taxon>Ecdysozoa</taxon>
        <taxon>Arthropoda</taxon>
        <taxon>Hexapoda</taxon>
        <taxon>Insecta</taxon>
        <taxon>Pterygota</taxon>
        <taxon>Neoptera</taxon>
        <taxon>Endopterygota</taxon>
        <taxon>Hymenoptera</taxon>
        <taxon>Apocrita</taxon>
        <taxon>Aculeata</taxon>
        <taxon>Formicoidea</taxon>
        <taxon>Formicidae</taxon>
        <taxon>Myrmicinae</taxon>
        <taxon>Trachymyrmex</taxon>
    </lineage>
</organism>
<keyword evidence="5 7" id="KW-0371">Homeobox</keyword>
<dbReference type="GO" id="GO:0000978">
    <property type="term" value="F:RNA polymerase II cis-regulatory region sequence-specific DNA binding"/>
    <property type="evidence" value="ECO:0007669"/>
    <property type="project" value="TreeGrafter"/>
</dbReference>
<evidence type="ECO:0000313" key="12">
    <source>
        <dbReference type="Proteomes" id="UP000078541"/>
    </source>
</evidence>
<feature type="region of interest" description="Disordered" evidence="9">
    <location>
        <begin position="142"/>
        <end position="193"/>
    </location>
</feature>
<dbReference type="Proteomes" id="UP000078541">
    <property type="component" value="Unassembled WGS sequence"/>
</dbReference>
<dbReference type="InterPro" id="IPR017970">
    <property type="entry name" value="Homeobox_CS"/>
</dbReference>
<dbReference type="AlphaFoldDB" id="A0A195EV30"/>
<dbReference type="EMBL" id="KQ981954">
    <property type="protein sequence ID" value="KYN32103.1"/>
    <property type="molecule type" value="Genomic_DNA"/>
</dbReference>
<keyword evidence="4 7" id="KW-0238">DNA-binding</keyword>
<evidence type="ECO:0000256" key="2">
    <source>
        <dbReference type="ARBA" id="ARBA00009107"/>
    </source>
</evidence>
<dbReference type="GO" id="GO:0000981">
    <property type="term" value="F:DNA-binding transcription factor activity, RNA polymerase II-specific"/>
    <property type="evidence" value="ECO:0007669"/>
    <property type="project" value="InterPro"/>
</dbReference>
<evidence type="ECO:0000259" key="10">
    <source>
        <dbReference type="PROSITE" id="PS50071"/>
    </source>
</evidence>
<feature type="compositionally biased region" description="Low complexity" evidence="9">
    <location>
        <begin position="177"/>
        <end position="193"/>
    </location>
</feature>
<dbReference type="GO" id="GO:0009952">
    <property type="term" value="P:anterior/posterior pattern specification"/>
    <property type="evidence" value="ECO:0007669"/>
    <property type="project" value="TreeGrafter"/>
</dbReference>
<feature type="region of interest" description="Disordered" evidence="9">
    <location>
        <begin position="350"/>
        <end position="371"/>
    </location>
</feature>
<keyword evidence="6 7" id="KW-0539">Nucleus</keyword>
<accession>A0A195EV30</accession>
<feature type="compositionally biased region" description="Low complexity" evidence="9">
    <location>
        <begin position="350"/>
        <end position="360"/>
    </location>
</feature>
<dbReference type="SUPFAM" id="SSF46689">
    <property type="entry name" value="Homeodomain-like"/>
    <property type="match status" value="1"/>
</dbReference>
<evidence type="ECO:0000256" key="9">
    <source>
        <dbReference type="SAM" id="MobiDB-lite"/>
    </source>
</evidence>
<dbReference type="InterPro" id="IPR001356">
    <property type="entry name" value="HD"/>
</dbReference>
<feature type="region of interest" description="Disordered" evidence="9">
    <location>
        <begin position="49"/>
        <end position="79"/>
    </location>
</feature>
<dbReference type="GO" id="GO:0000122">
    <property type="term" value="P:negative regulation of transcription by RNA polymerase II"/>
    <property type="evidence" value="ECO:0007669"/>
    <property type="project" value="TreeGrafter"/>
</dbReference>
<proteinExistence type="inferred from homology"/>
<evidence type="ECO:0000256" key="8">
    <source>
        <dbReference type="RuleBase" id="RU000682"/>
    </source>
</evidence>
<comment type="subcellular location">
    <subcellularLocation>
        <location evidence="1 7 8">Nucleus</location>
    </subcellularLocation>
</comment>
<feature type="compositionally biased region" description="Gly residues" evidence="9">
    <location>
        <begin position="361"/>
        <end position="371"/>
    </location>
</feature>
<dbReference type="PRINTS" id="PR00024">
    <property type="entry name" value="HOMEOBOX"/>
</dbReference>
<evidence type="ECO:0000256" key="4">
    <source>
        <dbReference type="ARBA" id="ARBA00023125"/>
    </source>
</evidence>
<dbReference type="CDD" id="cd00086">
    <property type="entry name" value="homeodomain"/>
    <property type="match status" value="1"/>
</dbReference>
<evidence type="ECO:0000256" key="6">
    <source>
        <dbReference type="ARBA" id="ARBA00023242"/>
    </source>
</evidence>